<evidence type="ECO:0000256" key="1">
    <source>
        <dbReference type="SAM" id="MobiDB-lite"/>
    </source>
</evidence>
<dbReference type="EMBL" id="GDHF01002798">
    <property type="protein sequence ID" value="JAI49516.1"/>
    <property type="molecule type" value="Transcribed_RNA"/>
</dbReference>
<proteinExistence type="predicted"/>
<protein>
    <submittedName>
        <fullName evidence="2">Uncharacterized protein</fullName>
    </submittedName>
</protein>
<organism evidence="2">
    <name type="scientific">Bactrocera latifrons</name>
    <name type="common">Malaysian fruit fly</name>
    <name type="synonym">Chaetodacus latifrons</name>
    <dbReference type="NCBI Taxonomy" id="174628"/>
    <lineage>
        <taxon>Eukaryota</taxon>
        <taxon>Metazoa</taxon>
        <taxon>Ecdysozoa</taxon>
        <taxon>Arthropoda</taxon>
        <taxon>Hexapoda</taxon>
        <taxon>Insecta</taxon>
        <taxon>Pterygota</taxon>
        <taxon>Neoptera</taxon>
        <taxon>Endopterygota</taxon>
        <taxon>Diptera</taxon>
        <taxon>Brachycera</taxon>
        <taxon>Muscomorpha</taxon>
        <taxon>Tephritoidea</taxon>
        <taxon>Tephritidae</taxon>
        <taxon>Bactrocera</taxon>
        <taxon>Bactrocera</taxon>
    </lineage>
</organism>
<accession>A0A0K8WEC9</accession>
<feature type="compositionally biased region" description="Basic and acidic residues" evidence="1">
    <location>
        <begin position="127"/>
        <end position="137"/>
    </location>
</feature>
<sequence length="281" mass="31151">MANFMNFQKSPSTNISLQNAGDCDEKNAGLSKAAITFRIVKELHILSISNIENHYQSIQHVTTATSIAITISTTSYSCSSSPTLRSSDGGREFLKPRQRKQHAQHRQYVVPGLNTDLSSDDGYSSCHNDRRKSDNCRRSGNRIMSKACTNKSSRPRSISTSSTESGVFSGDDRNYQPLPSGCVANPVNSNRNDLGIRQNFSKDHRFARNFQGMPTSATHFSSSKIFNAPAASTLPQPPQRWLLGRAKGFVNEENSADEQERAKKADTFDFYNLNMLLSVEA</sequence>
<feature type="compositionally biased region" description="Low complexity" evidence="1">
    <location>
        <begin position="155"/>
        <end position="169"/>
    </location>
</feature>
<feature type="region of interest" description="Disordered" evidence="1">
    <location>
        <begin position="79"/>
        <end position="190"/>
    </location>
</feature>
<feature type="compositionally biased region" description="Polar residues" evidence="1">
    <location>
        <begin position="115"/>
        <end position="126"/>
    </location>
</feature>
<dbReference type="OrthoDB" id="8078218at2759"/>
<evidence type="ECO:0000313" key="2">
    <source>
        <dbReference type="EMBL" id="JAI49516.1"/>
    </source>
</evidence>
<dbReference type="AlphaFoldDB" id="A0A0K8WEC9"/>
<name>A0A0K8WEC9_BACLA</name>
<gene>
    <name evidence="2" type="ORF">c0_g1_i1</name>
</gene>
<reference evidence="2" key="1">
    <citation type="submission" date="2015-06" db="EMBL/GenBank/DDBJ databases">
        <authorList>
            <person name="Hoefler B.C."/>
            <person name="Straight P.D."/>
        </authorList>
    </citation>
    <scope>NUCLEOTIDE SEQUENCE</scope>
</reference>
<feature type="compositionally biased region" description="Basic residues" evidence="1">
    <location>
        <begin position="96"/>
        <end position="105"/>
    </location>
</feature>